<evidence type="ECO:0000313" key="5">
    <source>
        <dbReference type="Proteomes" id="UP000585474"/>
    </source>
</evidence>
<evidence type="ECO:0000256" key="2">
    <source>
        <dbReference type="SAM" id="MobiDB-lite"/>
    </source>
</evidence>
<dbReference type="GO" id="GO:0006952">
    <property type="term" value="P:defense response"/>
    <property type="evidence" value="ECO:0007669"/>
    <property type="project" value="UniProtKB-KW"/>
</dbReference>
<dbReference type="InterPro" id="IPR002182">
    <property type="entry name" value="NB-ARC"/>
</dbReference>
<proteinExistence type="predicted"/>
<dbReference type="Pfam" id="PF00931">
    <property type="entry name" value="NB-ARC"/>
    <property type="match status" value="1"/>
</dbReference>
<dbReference type="SUPFAM" id="SSF52540">
    <property type="entry name" value="P-loop containing nucleoside triphosphate hydrolases"/>
    <property type="match status" value="1"/>
</dbReference>
<sequence>MDDEIEKYLVAKLTNAIEKVEEAKKMDQSNQKSSPRSRIVTRLSPTFSTTSLLEKSRSQRKTRTRLQMRRKRIPEGTNGIPVANFPTPQPSNYERNSSIQTEETRWSTRAVDPKKVHGIDDVAMSLQRWLVKEKGDPAEFKAIGIVGMRGIGKTTLCQIVFDMEEVKNHFLPRIWVCASRKPEDDKDDNRKETVKRMLQCLGVEDEIISYANDHHGLKGLLYALRLQLMGKKYLIVLDDVWTTEKYKDFYSFVAGDEKCSEKTGLRIAQGIRGDESCWEIFKDSFGEADESLKGKITDKCDGLPLAAKMMGQIAKEQIAEVRRGSQ</sequence>
<protein>
    <recommendedName>
        <fullName evidence="3">NB-ARC domain-containing protein</fullName>
    </recommendedName>
</protein>
<keyword evidence="5" id="KW-1185">Reference proteome</keyword>
<dbReference type="PANTHER" id="PTHR36766:SF41">
    <property type="entry name" value="AAA+ ATPASE DOMAIN-CONTAINING PROTEIN"/>
    <property type="match status" value="1"/>
</dbReference>
<reference evidence="4 5" key="1">
    <citation type="submission" date="2019-07" db="EMBL/GenBank/DDBJ databases">
        <title>De Novo Assembly of kiwifruit Actinidia rufa.</title>
        <authorList>
            <person name="Sugita-Konishi S."/>
            <person name="Sato K."/>
            <person name="Mori E."/>
            <person name="Abe Y."/>
            <person name="Kisaki G."/>
            <person name="Hamano K."/>
            <person name="Suezawa K."/>
            <person name="Otani M."/>
            <person name="Fukuda T."/>
            <person name="Manabe T."/>
            <person name="Gomi K."/>
            <person name="Tabuchi M."/>
            <person name="Akimitsu K."/>
            <person name="Kataoka I."/>
        </authorList>
    </citation>
    <scope>NUCLEOTIDE SEQUENCE [LARGE SCALE GENOMIC DNA]</scope>
    <source>
        <strain evidence="5">cv. Fuchu</strain>
    </source>
</reference>
<accession>A0A7J0FWR7</accession>
<organism evidence="4 5">
    <name type="scientific">Actinidia rufa</name>
    <dbReference type="NCBI Taxonomy" id="165716"/>
    <lineage>
        <taxon>Eukaryota</taxon>
        <taxon>Viridiplantae</taxon>
        <taxon>Streptophyta</taxon>
        <taxon>Embryophyta</taxon>
        <taxon>Tracheophyta</taxon>
        <taxon>Spermatophyta</taxon>
        <taxon>Magnoliopsida</taxon>
        <taxon>eudicotyledons</taxon>
        <taxon>Gunneridae</taxon>
        <taxon>Pentapetalae</taxon>
        <taxon>asterids</taxon>
        <taxon>Ericales</taxon>
        <taxon>Actinidiaceae</taxon>
        <taxon>Actinidia</taxon>
    </lineage>
</organism>
<comment type="caution">
    <text evidence="4">The sequence shown here is derived from an EMBL/GenBank/DDBJ whole genome shotgun (WGS) entry which is preliminary data.</text>
</comment>
<name>A0A7J0FWR7_9ERIC</name>
<feature type="domain" description="NB-ARC" evidence="3">
    <location>
        <begin position="126"/>
        <end position="250"/>
    </location>
</feature>
<dbReference type="PRINTS" id="PR00364">
    <property type="entry name" value="DISEASERSIST"/>
</dbReference>
<dbReference type="EMBL" id="BJWL01000015">
    <property type="protein sequence ID" value="GFZ03142.1"/>
    <property type="molecule type" value="Genomic_DNA"/>
</dbReference>
<dbReference type="AlphaFoldDB" id="A0A7J0FWR7"/>
<dbReference type="OrthoDB" id="1900634at2759"/>
<dbReference type="Proteomes" id="UP000585474">
    <property type="component" value="Unassembled WGS sequence"/>
</dbReference>
<dbReference type="InterPro" id="IPR027417">
    <property type="entry name" value="P-loop_NTPase"/>
</dbReference>
<evidence type="ECO:0000313" key="4">
    <source>
        <dbReference type="EMBL" id="GFZ03142.1"/>
    </source>
</evidence>
<dbReference type="Gene3D" id="3.40.50.300">
    <property type="entry name" value="P-loop containing nucleotide triphosphate hydrolases"/>
    <property type="match status" value="1"/>
</dbReference>
<evidence type="ECO:0000256" key="1">
    <source>
        <dbReference type="ARBA" id="ARBA00022821"/>
    </source>
</evidence>
<gene>
    <name evidence="4" type="ORF">Acr_15g0017500</name>
</gene>
<feature type="region of interest" description="Disordered" evidence="2">
    <location>
        <begin position="76"/>
        <end position="99"/>
    </location>
</feature>
<keyword evidence="1" id="KW-0611">Plant defense</keyword>
<feature type="compositionally biased region" description="Polar residues" evidence="2">
    <location>
        <begin position="90"/>
        <end position="99"/>
    </location>
</feature>
<evidence type="ECO:0000259" key="3">
    <source>
        <dbReference type="Pfam" id="PF00931"/>
    </source>
</evidence>
<dbReference type="PANTHER" id="PTHR36766">
    <property type="entry name" value="PLANT BROAD-SPECTRUM MILDEW RESISTANCE PROTEIN RPW8"/>
    <property type="match status" value="1"/>
</dbReference>
<dbReference type="GO" id="GO:0043531">
    <property type="term" value="F:ADP binding"/>
    <property type="evidence" value="ECO:0007669"/>
    <property type="project" value="InterPro"/>
</dbReference>